<dbReference type="KEGG" id="sand:H3309_10285"/>
<dbReference type="Proteomes" id="UP000515292">
    <property type="component" value="Chromosome"/>
</dbReference>
<name>A0A7G5IEJ4_9SPHN</name>
<keyword evidence="3" id="KW-1185">Reference proteome</keyword>
<accession>A0A7G5IEJ4</accession>
<dbReference type="SUPFAM" id="SSF50998">
    <property type="entry name" value="Quinoprotein alcohol dehydrogenase-like"/>
    <property type="match status" value="1"/>
</dbReference>
<dbReference type="InterPro" id="IPR011047">
    <property type="entry name" value="Quinoprotein_ADH-like_sf"/>
</dbReference>
<evidence type="ECO:0000313" key="3">
    <source>
        <dbReference type="Proteomes" id="UP000515292"/>
    </source>
</evidence>
<gene>
    <name evidence="2" type="ORF">H3309_10285</name>
</gene>
<reference evidence="2 3" key="1">
    <citation type="submission" date="2020-07" db="EMBL/GenBank/DDBJ databases">
        <title>Complete genome sequence for Sandaracinobacter sp. M6.</title>
        <authorList>
            <person name="Tang Y."/>
            <person name="Liu Q."/>
            <person name="Guo Z."/>
            <person name="Lei P."/>
            <person name="Huang B."/>
        </authorList>
    </citation>
    <scope>NUCLEOTIDE SEQUENCE [LARGE SCALE GENOMIC DNA]</scope>
    <source>
        <strain evidence="2 3">M6</strain>
    </source>
</reference>
<organism evidence="2 3">
    <name type="scientific">Sandaracinobacteroides saxicola</name>
    <dbReference type="NCBI Taxonomy" id="2759707"/>
    <lineage>
        <taxon>Bacteria</taxon>
        <taxon>Pseudomonadati</taxon>
        <taxon>Pseudomonadota</taxon>
        <taxon>Alphaproteobacteria</taxon>
        <taxon>Sphingomonadales</taxon>
        <taxon>Sphingosinicellaceae</taxon>
        <taxon>Sandaracinobacteroides</taxon>
    </lineage>
</organism>
<evidence type="ECO:0000313" key="2">
    <source>
        <dbReference type="EMBL" id="QMW21786.1"/>
    </source>
</evidence>
<evidence type="ECO:0008006" key="4">
    <source>
        <dbReference type="Google" id="ProtNLM"/>
    </source>
</evidence>
<sequence>MDLNPSKDRLGPPDVKPVERDGVRYAQASDGRDHGAANADGVLVATDAKSGKKLWTLAVYSNPIDPKLELDMQWRFFTSMAFDTDGRLRITNEDGKTFLVDVTTKTVAPAP</sequence>
<dbReference type="AlphaFoldDB" id="A0A7G5IEJ4"/>
<proteinExistence type="predicted"/>
<evidence type="ECO:0000256" key="1">
    <source>
        <dbReference type="SAM" id="MobiDB-lite"/>
    </source>
</evidence>
<dbReference type="Gene3D" id="2.130.10.10">
    <property type="entry name" value="YVTN repeat-like/Quinoprotein amine dehydrogenase"/>
    <property type="match status" value="1"/>
</dbReference>
<dbReference type="EMBL" id="CP059851">
    <property type="protein sequence ID" value="QMW21786.1"/>
    <property type="molecule type" value="Genomic_DNA"/>
</dbReference>
<dbReference type="RefSeq" id="WP_182294632.1">
    <property type="nucleotide sequence ID" value="NZ_CP059851.1"/>
</dbReference>
<dbReference type="InterPro" id="IPR015943">
    <property type="entry name" value="WD40/YVTN_repeat-like_dom_sf"/>
</dbReference>
<protein>
    <recommendedName>
        <fullName evidence="4">PQQ-binding-like beta-propeller repeat protein</fullName>
    </recommendedName>
</protein>
<feature type="region of interest" description="Disordered" evidence="1">
    <location>
        <begin position="1"/>
        <end position="20"/>
    </location>
</feature>